<dbReference type="HAMAP" id="MF_00178">
    <property type="entry name" value="Lumazine_synth"/>
    <property type="match status" value="1"/>
</dbReference>
<evidence type="ECO:0000256" key="5">
    <source>
        <dbReference type="ARBA" id="ARBA00022619"/>
    </source>
</evidence>
<sequence length="180" mass="19175">MASSIKGPGAVQSYNGAGLRIAIVHARWNDRLIDSLIAGAKGQLLEAGVKEEDIVLESVPGSYELPSAAQRIIHTAQDSENNTAFDAVIAIGALIKGETMHFEYISAAVSQGLMRVQLDTHVPVIFGLLTLLTEQQGLERAGLAGARRHNYGEDWGRAAVELGVKNREDWVAGGCRSALG</sequence>
<dbReference type="GO" id="GO:0000906">
    <property type="term" value="F:6,7-dimethyl-8-ribityllumazine synthase activity"/>
    <property type="evidence" value="ECO:0007669"/>
    <property type="project" value="UniProtKB-EC"/>
</dbReference>
<dbReference type="AlphaFoldDB" id="A0A8G1VXJ3"/>
<evidence type="ECO:0000256" key="6">
    <source>
        <dbReference type="ARBA" id="ARBA00022679"/>
    </source>
</evidence>
<dbReference type="GO" id="GO:0005758">
    <property type="term" value="C:mitochondrial intermembrane space"/>
    <property type="evidence" value="ECO:0007669"/>
    <property type="project" value="TreeGrafter"/>
</dbReference>
<dbReference type="EMBL" id="KZ824657">
    <property type="protein sequence ID" value="RAK75453.1"/>
    <property type="molecule type" value="Genomic_DNA"/>
</dbReference>
<gene>
    <name evidence="10" type="ORF">BO72DRAFT_513423</name>
</gene>
<organism evidence="10 11">
    <name type="scientific">Aspergillus fijiensis CBS 313.89</name>
    <dbReference type="NCBI Taxonomy" id="1448319"/>
    <lineage>
        <taxon>Eukaryota</taxon>
        <taxon>Fungi</taxon>
        <taxon>Dikarya</taxon>
        <taxon>Ascomycota</taxon>
        <taxon>Pezizomycotina</taxon>
        <taxon>Eurotiomycetes</taxon>
        <taxon>Eurotiomycetidae</taxon>
        <taxon>Eurotiales</taxon>
        <taxon>Aspergillaceae</taxon>
        <taxon>Aspergillus</taxon>
    </lineage>
</organism>
<proteinExistence type="inferred from homology"/>
<dbReference type="InterPro" id="IPR034964">
    <property type="entry name" value="LS"/>
</dbReference>
<accession>A0A8G1VXJ3</accession>
<comment type="similarity">
    <text evidence="2 9">Belongs to the DMRL synthase family.</text>
</comment>
<dbReference type="InterPro" id="IPR002180">
    <property type="entry name" value="LS/RS"/>
</dbReference>
<evidence type="ECO:0000313" key="10">
    <source>
        <dbReference type="EMBL" id="RAK75453.1"/>
    </source>
</evidence>
<evidence type="ECO:0000256" key="1">
    <source>
        <dbReference type="ARBA" id="ARBA00004917"/>
    </source>
</evidence>
<dbReference type="NCBIfam" id="TIGR00114">
    <property type="entry name" value="lumazine-synth"/>
    <property type="match status" value="1"/>
</dbReference>
<dbReference type="InterPro" id="IPR036467">
    <property type="entry name" value="LS/RS_sf"/>
</dbReference>
<dbReference type="GO" id="GO:0009231">
    <property type="term" value="P:riboflavin biosynthetic process"/>
    <property type="evidence" value="ECO:0007669"/>
    <property type="project" value="UniProtKB-UniPathway"/>
</dbReference>
<dbReference type="VEuPathDB" id="FungiDB:BO72DRAFT_513423"/>
<dbReference type="SUPFAM" id="SSF52121">
    <property type="entry name" value="Lumazine synthase"/>
    <property type="match status" value="1"/>
</dbReference>
<dbReference type="EC" id="2.5.1.78" evidence="4 9"/>
<dbReference type="PANTHER" id="PTHR21058">
    <property type="entry name" value="6,7-DIMETHYL-8-RIBITYLLUMAZINE SYNTHASE DMRL SYNTHASE LUMAZINE SYNTHASE"/>
    <property type="match status" value="1"/>
</dbReference>
<dbReference type="OrthoDB" id="2965at2759"/>
<evidence type="ECO:0000256" key="3">
    <source>
        <dbReference type="ARBA" id="ARBA00011255"/>
    </source>
</evidence>
<dbReference type="Pfam" id="PF00885">
    <property type="entry name" value="DMRL_synthase"/>
    <property type="match status" value="1"/>
</dbReference>
<dbReference type="PANTHER" id="PTHR21058:SF0">
    <property type="entry name" value="6,7-DIMETHYL-8-RIBITYLLUMAZINE SYNTHASE"/>
    <property type="match status" value="1"/>
</dbReference>
<dbReference type="Gene3D" id="3.40.50.960">
    <property type="entry name" value="Lumazine/riboflavin synthase"/>
    <property type="match status" value="1"/>
</dbReference>
<evidence type="ECO:0000256" key="2">
    <source>
        <dbReference type="ARBA" id="ARBA00007424"/>
    </source>
</evidence>
<dbReference type="RefSeq" id="XP_040799463.1">
    <property type="nucleotide sequence ID" value="XM_040949472.1"/>
</dbReference>
<dbReference type="Proteomes" id="UP000249789">
    <property type="component" value="Unassembled WGS sequence"/>
</dbReference>
<dbReference type="UniPathway" id="UPA00275">
    <property type="reaction ID" value="UER00404"/>
</dbReference>
<comment type="function">
    <text evidence="9">Catalyzes the formation of 6,7-dimethyl-8-ribityllumazine by condensation of 5-amino-6-(D-ribitylamino)uracil with 3,4-dihydroxy-2-butanone 4-phosphate. This is the penultimate step in the biosynthesis of riboflavin.</text>
</comment>
<reference evidence="10 11" key="1">
    <citation type="submission" date="2018-02" db="EMBL/GenBank/DDBJ databases">
        <title>The genomes of Aspergillus section Nigri reveals drivers in fungal speciation.</title>
        <authorList>
            <consortium name="DOE Joint Genome Institute"/>
            <person name="Vesth T.C."/>
            <person name="Nybo J."/>
            <person name="Theobald S."/>
            <person name="Brandl J."/>
            <person name="Frisvad J.C."/>
            <person name="Nielsen K.F."/>
            <person name="Lyhne E.K."/>
            <person name="Kogle M.E."/>
            <person name="Kuo A."/>
            <person name="Riley R."/>
            <person name="Clum A."/>
            <person name="Nolan M."/>
            <person name="Lipzen A."/>
            <person name="Salamov A."/>
            <person name="Henrissat B."/>
            <person name="Wiebenga A."/>
            <person name="De vries R.P."/>
            <person name="Grigoriev I.V."/>
            <person name="Mortensen U.H."/>
            <person name="Andersen M.R."/>
            <person name="Baker S.E."/>
        </authorList>
    </citation>
    <scope>NUCLEOTIDE SEQUENCE [LARGE SCALE GENOMIC DNA]</scope>
    <source>
        <strain evidence="10 11">CBS 313.89</strain>
    </source>
</reference>
<keyword evidence="11" id="KW-1185">Reference proteome</keyword>
<evidence type="ECO:0000256" key="8">
    <source>
        <dbReference type="ARBA" id="ARBA00072606"/>
    </source>
</evidence>
<dbReference type="GeneID" id="63866806"/>
<comment type="pathway">
    <text evidence="1 9">Cofactor biosynthesis; riboflavin biosynthesis; riboflavin from 2-hydroxy-3-oxobutyl phosphate and 5-amino-6-(D-ribitylamino)uracil: step 1/2.</text>
</comment>
<evidence type="ECO:0000256" key="4">
    <source>
        <dbReference type="ARBA" id="ARBA00012664"/>
    </source>
</evidence>
<evidence type="ECO:0000256" key="7">
    <source>
        <dbReference type="ARBA" id="ARBA00048785"/>
    </source>
</evidence>
<protein>
    <recommendedName>
        <fullName evidence="8 9">6,7-dimethyl-8-ribityllumazine synthase</fullName>
        <shortName evidence="9">DMRL synthase</shortName>
        <ecNumber evidence="4 9">2.5.1.78</ecNumber>
    </recommendedName>
</protein>
<comment type="subunit">
    <text evidence="3">Homopentamer.</text>
</comment>
<dbReference type="CDD" id="cd09209">
    <property type="entry name" value="Lumazine_synthase-I"/>
    <property type="match status" value="1"/>
</dbReference>
<evidence type="ECO:0000313" key="11">
    <source>
        <dbReference type="Proteomes" id="UP000249789"/>
    </source>
</evidence>
<name>A0A8G1VXJ3_9EURO</name>
<dbReference type="FunFam" id="3.40.50.960:FF:000007">
    <property type="entry name" value="6,7-dimethyl-8-ribityllumazine synthase"/>
    <property type="match status" value="1"/>
</dbReference>
<dbReference type="GO" id="GO:0009349">
    <property type="term" value="C:riboflavin synthase complex"/>
    <property type="evidence" value="ECO:0007669"/>
    <property type="project" value="UniProtKB-UniRule"/>
</dbReference>
<keyword evidence="5 9" id="KW-0686">Riboflavin biosynthesis</keyword>
<keyword evidence="6 9" id="KW-0808">Transferase</keyword>
<comment type="catalytic activity">
    <reaction evidence="7 9">
        <text>(2S)-2-hydroxy-3-oxobutyl phosphate + 5-amino-6-(D-ribitylamino)uracil = 6,7-dimethyl-8-(1-D-ribityl)lumazine + phosphate + 2 H2O + H(+)</text>
        <dbReference type="Rhea" id="RHEA:26152"/>
        <dbReference type="ChEBI" id="CHEBI:15377"/>
        <dbReference type="ChEBI" id="CHEBI:15378"/>
        <dbReference type="ChEBI" id="CHEBI:15934"/>
        <dbReference type="ChEBI" id="CHEBI:43474"/>
        <dbReference type="ChEBI" id="CHEBI:58201"/>
        <dbReference type="ChEBI" id="CHEBI:58830"/>
        <dbReference type="EC" id="2.5.1.78"/>
    </reaction>
</comment>
<evidence type="ECO:0000256" key="9">
    <source>
        <dbReference type="RuleBase" id="RU003795"/>
    </source>
</evidence>